<dbReference type="EMBL" id="PKPP01002054">
    <property type="protein sequence ID" value="PWA77945.1"/>
    <property type="molecule type" value="Genomic_DNA"/>
</dbReference>
<dbReference type="InterPro" id="IPR039904">
    <property type="entry name" value="TRANK1"/>
</dbReference>
<gene>
    <name evidence="1" type="ORF">CTI12_AA219870</name>
</gene>
<dbReference type="GO" id="GO:0005524">
    <property type="term" value="F:ATP binding"/>
    <property type="evidence" value="ECO:0007669"/>
    <property type="project" value="UniProtKB-KW"/>
</dbReference>
<dbReference type="STRING" id="35608.A0A2U1NWR1"/>
<dbReference type="SUPFAM" id="SSF52540">
    <property type="entry name" value="P-loop containing nucleoside triphosphate hydrolases"/>
    <property type="match status" value="1"/>
</dbReference>
<protein>
    <submittedName>
        <fullName evidence="1">UvrD-like Helicase, ATP-binding domain, P-loop containing nucleoside triphosphate hydrolase</fullName>
    </submittedName>
</protein>
<organism evidence="1 2">
    <name type="scientific">Artemisia annua</name>
    <name type="common">Sweet wormwood</name>
    <dbReference type="NCBI Taxonomy" id="35608"/>
    <lineage>
        <taxon>Eukaryota</taxon>
        <taxon>Viridiplantae</taxon>
        <taxon>Streptophyta</taxon>
        <taxon>Embryophyta</taxon>
        <taxon>Tracheophyta</taxon>
        <taxon>Spermatophyta</taxon>
        <taxon>Magnoliopsida</taxon>
        <taxon>eudicotyledons</taxon>
        <taxon>Gunneridae</taxon>
        <taxon>Pentapetalae</taxon>
        <taxon>asterids</taxon>
        <taxon>campanulids</taxon>
        <taxon>Asterales</taxon>
        <taxon>Asteraceae</taxon>
        <taxon>Asteroideae</taxon>
        <taxon>Anthemideae</taxon>
        <taxon>Artemisiinae</taxon>
        <taxon>Artemisia</taxon>
    </lineage>
</organism>
<keyword evidence="1" id="KW-0067">ATP-binding</keyword>
<dbReference type="GO" id="GO:0004386">
    <property type="term" value="F:helicase activity"/>
    <property type="evidence" value="ECO:0007669"/>
    <property type="project" value="UniProtKB-KW"/>
</dbReference>
<dbReference type="PANTHER" id="PTHR21529:SF4">
    <property type="entry name" value="TPR AND ANKYRIN REPEAT-CONTAINING PROTEIN 1"/>
    <property type="match status" value="1"/>
</dbReference>
<comment type="caution">
    <text evidence="1">The sequence shown here is derived from an EMBL/GenBank/DDBJ whole genome shotgun (WGS) entry which is preliminary data.</text>
</comment>
<dbReference type="PANTHER" id="PTHR21529">
    <property type="entry name" value="MAMMARY TURMOR VIRUS RECEPTOR HOMOLOG 1, 2 MTVR1, 2"/>
    <property type="match status" value="1"/>
</dbReference>
<dbReference type="Proteomes" id="UP000245207">
    <property type="component" value="Unassembled WGS sequence"/>
</dbReference>
<keyword evidence="1" id="KW-0547">Nucleotide-binding</keyword>
<reference evidence="1 2" key="1">
    <citation type="journal article" date="2018" name="Mol. Plant">
        <title>The genome of Artemisia annua provides insight into the evolution of Asteraceae family and artemisinin biosynthesis.</title>
        <authorList>
            <person name="Shen Q."/>
            <person name="Zhang L."/>
            <person name="Liao Z."/>
            <person name="Wang S."/>
            <person name="Yan T."/>
            <person name="Shi P."/>
            <person name="Liu M."/>
            <person name="Fu X."/>
            <person name="Pan Q."/>
            <person name="Wang Y."/>
            <person name="Lv Z."/>
            <person name="Lu X."/>
            <person name="Zhang F."/>
            <person name="Jiang W."/>
            <person name="Ma Y."/>
            <person name="Chen M."/>
            <person name="Hao X."/>
            <person name="Li L."/>
            <person name="Tang Y."/>
            <person name="Lv G."/>
            <person name="Zhou Y."/>
            <person name="Sun X."/>
            <person name="Brodelius P.E."/>
            <person name="Rose J.K.C."/>
            <person name="Tang K."/>
        </authorList>
    </citation>
    <scope>NUCLEOTIDE SEQUENCE [LARGE SCALE GENOMIC DNA]</scope>
    <source>
        <strain evidence="2">cv. Huhao1</strain>
        <tissue evidence="1">Leaf</tissue>
    </source>
</reference>
<dbReference type="Gene3D" id="3.40.50.300">
    <property type="entry name" value="P-loop containing nucleotide triphosphate hydrolases"/>
    <property type="match status" value="1"/>
</dbReference>
<dbReference type="AlphaFoldDB" id="A0A2U1NWR1"/>
<dbReference type="GO" id="GO:0016787">
    <property type="term" value="F:hydrolase activity"/>
    <property type="evidence" value="ECO:0007669"/>
    <property type="project" value="UniProtKB-KW"/>
</dbReference>
<sequence>MKTQRGEFDLGDLVNDIHHRLKNRNYEGDKMDLVYIDEVQDLSMRLISLFKYICENVDEGFIFAGDTTQTIARGIDFRTHAAVLDLAQSVIDVIYHYFIHSADKLEPEISHISGEAPVLLECDSDENAIMTIFGDTGTSGNFFGFGADQDVLLYNFFGTSPLNDQWRVIYEYMKKHGWLNEKLPQSFPTFSKERHNVLCSELKQLYVAITRTRQRLWICENKKELSKPMFDYWKMKGLVQIRKLDSSVVQSMWVASTPQEWWERGKKLFYENNFVMETLCFERAGDITWEKLAKAFGFRASADQIRGTNHESFLGYVREAAGIFESIRKFESAASCYCDLGEFEIAGKLYLNKCGKVDVAAECFTLSRCYTEAAEAYAKGDHFANCLLVCKRGKLFDKGLEYIKYWKEHVNVRSKEVRKIEQEFLENGALKYHENKDCESMTKFVRVFSSIESKRVFLRSLGCIDDLLSLEEESGHFLENAELVRSWGDVIKEADLLEKTGHFKEAVVLLVSYVFFSSLWENGNRGWPLKNFYQKEKLCEKVKLLEKMDSDLFYNYICNELNVLSHKRSSLSELKNDLVVSKENNSLTGEVLSIRKILDAHLHINVSKYEWEDELPVDIKKHCEDKVFQNSVSGVGVCYSVLLAVGTTFYKDKGA</sequence>
<keyword evidence="2" id="KW-1185">Reference proteome</keyword>
<evidence type="ECO:0000313" key="2">
    <source>
        <dbReference type="Proteomes" id="UP000245207"/>
    </source>
</evidence>
<dbReference type="InterPro" id="IPR027417">
    <property type="entry name" value="P-loop_NTPase"/>
</dbReference>
<evidence type="ECO:0000313" key="1">
    <source>
        <dbReference type="EMBL" id="PWA77945.1"/>
    </source>
</evidence>
<accession>A0A2U1NWR1</accession>
<dbReference type="OrthoDB" id="3156807at2759"/>
<keyword evidence="1" id="KW-0347">Helicase</keyword>
<name>A0A2U1NWR1_ARTAN</name>
<keyword evidence="1" id="KW-0378">Hydrolase</keyword>
<proteinExistence type="predicted"/>